<dbReference type="AlphaFoldDB" id="A0A3B0VWT9"/>
<evidence type="ECO:0000313" key="1">
    <source>
        <dbReference type="EMBL" id="VAW42897.1"/>
    </source>
</evidence>
<gene>
    <name evidence="1" type="ORF">MNBD_CHLOROFLEXI01-2197</name>
</gene>
<dbReference type="EMBL" id="UOEU01000980">
    <property type="protein sequence ID" value="VAW42897.1"/>
    <property type="molecule type" value="Genomic_DNA"/>
</dbReference>
<name>A0A3B0VWT9_9ZZZZ</name>
<proteinExistence type="predicted"/>
<sequence length="77" mass="8822">MSTQTITKDRTQLHNWIDNLPPRQLDLIYQLVEELVGEQQDETEYLLSSNKMKERLLAARESGEGIPIGAVREKLGI</sequence>
<reference evidence="1" key="1">
    <citation type="submission" date="2018-06" db="EMBL/GenBank/DDBJ databases">
        <authorList>
            <person name="Zhirakovskaya E."/>
        </authorList>
    </citation>
    <scope>NUCLEOTIDE SEQUENCE</scope>
</reference>
<evidence type="ECO:0008006" key="2">
    <source>
        <dbReference type="Google" id="ProtNLM"/>
    </source>
</evidence>
<accession>A0A3B0VWT9</accession>
<organism evidence="1">
    <name type="scientific">hydrothermal vent metagenome</name>
    <dbReference type="NCBI Taxonomy" id="652676"/>
    <lineage>
        <taxon>unclassified sequences</taxon>
        <taxon>metagenomes</taxon>
        <taxon>ecological metagenomes</taxon>
    </lineage>
</organism>
<protein>
    <recommendedName>
        <fullName evidence="2">Addiction module component</fullName>
    </recommendedName>
</protein>